<feature type="transmembrane region" description="Helical" evidence="1">
    <location>
        <begin position="16"/>
        <end position="34"/>
    </location>
</feature>
<dbReference type="AlphaFoldDB" id="A0A383R5P9"/>
<sequence>MSHSQRMWQRKGARKRTIITVASMYVSCLFYFLFQGGKTSVMLLAMATVLLVYWGVVLVGGIRNVRGTRMLGDGSGVFFPANSQLYVNIRVTVPGWLPIPYLVVRDELCRFGNRCNTMESAVALGAGRSAAVTYRTPSLARGYYEFAPALCSSKDLFGLFEQSGSLNAPSAFYVMPTVIPIPRWTHAERQVGHGVHAASSVRHHRESSQQNGVREYVYGDKLSRIHWNATAKTGILKTRQFDPESQSPIIVVLDCRSLSYEGNKAVADEKFEAAVSTMASLVQYGAQCQRPTYVAAIGERLNWWTADQAKPEISVFRQWMSTVQLESSEEQEQQLAALTEHASMLHGASLAFISGHASSDVLIYTRTLSKLGCSGSFIHVKEEVSAPHNERSQSLVRLLASQRLHYISLSQVQDLPKLLGGGAA</sequence>
<keyword evidence="1" id="KW-0812">Transmembrane</keyword>
<keyword evidence="1" id="KW-1133">Transmembrane helix</keyword>
<protein>
    <recommendedName>
        <fullName evidence="2">DUF58 domain-containing protein</fullName>
    </recommendedName>
</protein>
<dbReference type="PANTHER" id="PTHR34351">
    <property type="entry name" value="SLR1927 PROTEIN-RELATED"/>
    <property type="match status" value="1"/>
</dbReference>
<evidence type="ECO:0000313" key="3">
    <source>
        <dbReference type="EMBL" id="SYX82467.1"/>
    </source>
</evidence>
<evidence type="ECO:0000259" key="2">
    <source>
        <dbReference type="Pfam" id="PF01882"/>
    </source>
</evidence>
<evidence type="ECO:0000313" key="4">
    <source>
        <dbReference type="Proteomes" id="UP000304148"/>
    </source>
</evidence>
<gene>
    <name evidence="3" type="ORF">PBLR_10889</name>
</gene>
<feature type="transmembrane region" description="Helical" evidence="1">
    <location>
        <begin position="40"/>
        <end position="62"/>
    </location>
</feature>
<dbReference type="Proteomes" id="UP000304148">
    <property type="component" value="Chromosome"/>
</dbReference>
<proteinExistence type="predicted"/>
<dbReference type="PANTHER" id="PTHR34351:SF2">
    <property type="entry name" value="DUF58 DOMAIN-CONTAINING PROTEIN"/>
    <property type="match status" value="1"/>
</dbReference>
<organism evidence="3 4">
    <name type="scientific">Paenibacillus alvei</name>
    <name type="common">Bacillus alvei</name>
    <dbReference type="NCBI Taxonomy" id="44250"/>
    <lineage>
        <taxon>Bacteria</taxon>
        <taxon>Bacillati</taxon>
        <taxon>Bacillota</taxon>
        <taxon>Bacilli</taxon>
        <taxon>Bacillales</taxon>
        <taxon>Paenibacillaceae</taxon>
        <taxon>Paenibacillus</taxon>
    </lineage>
</organism>
<reference evidence="4" key="1">
    <citation type="submission" date="2018-08" db="EMBL/GenBank/DDBJ databases">
        <authorList>
            <person name="Chevrot R."/>
        </authorList>
    </citation>
    <scope>NUCLEOTIDE SEQUENCE [LARGE SCALE GENOMIC DNA]</scope>
</reference>
<keyword evidence="1" id="KW-0472">Membrane</keyword>
<accession>A0A383R5P9</accession>
<evidence type="ECO:0000256" key="1">
    <source>
        <dbReference type="SAM" id="Phobius"/>
    </source>
</evidence>
<feature type="domain" description="DUF58" evidence="2">
    <location>
        <begin position="213"/>
        <end position="282"/>
    </location>
</feature>
<dbReference type="InterPro" id="IPR002881">
    <property type="entry name" value="DUF58"/>
</dbReference>
<dbReference type="RefSeq" id="WP_138184825.1">
    <property type="nucleotide sequence ID" value="NZ_LS992241.1"/>
</dbReference>
<dbReference type="EMBL" id="LS992241">
    <property type="protein sequence ID" value="SYX82467.1"/>
    <property type="molecule type" value="Genomic_DNA"/>
</dbReference>
<name>A0A383R5P9_PAEAL</name>
<dbReference type="Pfam" id="PF01882">
    <property type="entry name" value="DUF58"/>
    <property type="match status" value="1"/>
</dbReference>